<evidence type="ECO:0000256" key="6">
    <source>
        <dbReference type="PROSITE-ProRule" id="PRU01016"/>
    </source>
</evidence>
<dbReference type="GO" id="GO:0009307">
    <property type="term" value="P:DNA restriction-modification system"/>
    <property type="evidence" value="ECO:0007669"/>
    <property type="project" value="UniProtKB-KW"/>
</dbReference>
<evidence type="ECO:0000256" key="5">
    <source>
        <dbReference type="ARBA" id="ARBA00047422"/>
    </source>
</evidence>
<dbReference type="Gene3D" id="3.90.120.10">
    <property type="entry name" value="DNA Methylase, subunit A, domain 2"/>
    <property type="match status" value="1"/>
</dbReference>
<dbReference type="PROSITE" id="PS00095">
    <property type="entry name" value="C5_MTASE_2"/>
    <property type="match status" value="1"/>
</dbReference>
<comment type="catalytic activity">
    <reaction evidence="5 8">
        <text>a 2'-deoxycytidine in DNA + S-adenosyl-L-methionine = a 5-methyl-2'-deoxycytidine in DNA + S-adenosyl-L-homocysteine + H(+)</text>
        <dbReference type="Rhea" id="RHEA:13681"/>
        <dbReference type="Rhea" id="RHEA-COMP:11369"/>
        <dbReference type="Rhea" id="RHEA-COMP:11370"/>
        <dbReference type="ChEBI" id="CHEBI:15378"/>
        <dbReference type="ChEBI" id="CHEBI:57856"/>
        <dbReference type="ChEBI" id="CHEBI:59789"/>
        <dbReference type="ChEBI" id="CHEBI:85452"/>
        <dbReference type="ChEBI" id="CHEBI:85454"/>
        <dbReference type="EC" id="2.1.1.37"/>
    </reaction>
</comment>
<dbReference type="GO" id="GO:0044027">
    <property type="term" value="P:negative regulation of gene expression via chromosomal CpG island methylation"/>
    <property type="evidence" value="ECO:0007669"/>
    <property type="project" value="TreeGrafter"/>
</dbReference>
<dbReference type="GO" id="GO:0003677">
    <property type="term" value="F:DNA binding"/>
    <property type="evidence" value="ECO:0007669"/>
    <property type="project" value="TreeGrafter"/>
</dbReference>
<dbReference type="Proteomes" id="UP000886289">
    <property type="component" value="Unassembled WGS sequence"/>
</dbReference>
<feature type="active site" evidence="6">
    <location>
        <position position="124"/>
    </location>
</feature>
<dbReference type="SUPFAM" id="SSF53335">
    <property type="entry name" value="S-adenosyl-L-methionine-dependent methyltransferases"/>
    <property type="match status" value="1"/>
</dbReference>
<dbReference type="InterPro" id="IPR018117">
    <property type="entry name" value="C5_DNA_meth_AS"/>
</dbReference>
<dbReference type="InterPro" id="IPR029063">
    <property type="entry name" value="SAM-dependent_MTases_sf"/>
</dbReference>
<reference evidence="9" key="1">
    <citation type="journal article" date="2020" name="mSystems">
        <title>Genome- and Community-Level Interaction Insights into Carbon Utilization and Element Cycling Functions of Hydrothermarchaeota in Hydrothermal Sediment.</title>
        <authorList>
            <person name="Zhou Z."/>
            <person name="Liu Y."/>
            <person name="Xu W."/>
            <person name="Pan J."/>
            <person name="Luo Z.H."/>
            <person name="Li M."/>
        </authorList>
    </citation>
    <scope>NUCLEOTIDE SEQUENCE [LARGE SCALE GENOMIC DNA]</scope>
    <source>
        <strain evidence="9">HyVt-233</strain>
    </source>
</reference>
<keyword evidence="2 6" id="KW-0808">Transferase</keyword>
<evidence type="ECO:0000313" key="9">
    <source>
        <dbReference type="EMBL" id="HDD45090.1"/>
    </source>
</evidence>
<dbReference type="InterPro" id="IPR050390">
    <property type="entry name" value="C5-Methyltransferase"/>
</dbReference>
<dbReference type="AlphaFoldDB" id="A0A7C0Y8F2"/>
<dbReference type="EMBL" id="DRBS01000355">
    <property type="protein sequence ID" value="HDD45090.1"/>
    <property type="molecule type" value="Genomic_DNA"/>
</dbReference>
<accession>A0A7C0Y8F2</accession>
<dbReference type="PROSITE" id="PS00094">
    <property type="entry name" value="C5_MTASE_1"/>
    <property type="match status" value="1"/>
</dbReference>
<keyword evidence="1 6" id="KW-0489">Methyltransferase</keyword>
<comment type="similarity">
    <text evidence="6 7">Belongs to the class I-like SAM-binding methyltransferase superfamily. C5-methyltransferase family.</text>
</comment>
<dbReference type="InterPro" id="IPR001525">
    <property type="entry name" value="C5_MeTfrase"/>
</dbReference>
<dbReference type="PANTHER" id="PTHR10629:SF52">
    <property type="entry name" value="DNA (CYTOSINE-5)-METHYLTRANSFERASE 1"/>
    <property type="match status" value="1"/>
</dbReference>
<dbReference type="GO" id="GO:0032259">
    <property type="term" value="P:methylation"/>
    <property type="evidence" value="ECO:0007669"/>
    <property type="project" value="UniProtKB-KW"/>
</dbReference>
<dbReference type="PROSITE" id="PS51679">
    <property type="entry name" value="SAM_MT_C5"/>
    <property type="match status" value="1"/>
</dbReference>
<protein>
    <recommendedName>
        <fullName evidence="8">Cytosine-specific methyltransferase</fullName>
        <ecNumber evidence="8">2.1.1.37</ecNumber>
    </recommendedName>
</protein>
<dbReference type="Gene3D" id="3.40.50.150">
    <property type="entry name" value="Vaccinia Virus protein VP39"/>
    <property type="match status" value="1"/>
</dbReference>
<dbReference type="EC" id="2.1.1.37" evidence="8"/>
<keyword evidence="4" id="KW-0680">Restriction system</keyword>
<sequence>MIKAPLTYIELFAGAGGLAEGLLRTGFEPIAHIEMDRYAALTLKTRLSYHYFKKNGRLEIYYEYLKKNISREELYNMVPAIELNTVINAEITNKNIPRLINLIRQRMEQKKVKKVDVLVGGPPCQAYSIIGRARDPYKMKNDKRNYLYRLYVKFLKIFKPSVFIFENVPGLLSAGNGKLWQDIQNYFKNAGYKVEYRLLNAHDFGVLQNRKRVIVIGWRKELNLKYPEFEKDSNVSRFRVIDILDDLPPLKPGERIYTGAYIKKPSEYLKMYGIRDEEDILTLHIARKHNKRDREIYRFYIEAWLKEKRRPNYDELPEELKTHRNRRVFKDRFKVVAPDLPYSQTVVAHLEKDGHYFIHPDINQLRSISVREAARLQSFPDNFYFEGPMTAMFRQIGNAVPPLMAEKIAKKIKEMIE</sequence>
<evidence type="ECO:0000256" key="2">
    <source>
        <dbReference type="ARBA" id="ARBA00022679"/>
    </source>
</evidence>
<evidence type="ECO:0000256" key="1">
    <source>
        <dbReference type="ARBA" id="ARBA00022603"/>
    </source>
</evidence>
<dbReference type="PANTHER" id="PTHR10629">
    <property type="entry name" value="CYTOSINE-SPECIFIC METHYLTRANSFERASE"/>
    <property type="match status" value="1"/>
</dbReference>
<evidence type="ECO:0000256" key="4">
    <source>
        <dbReference type="ARBA" id="ARBA00022747"/>
    </source>
</evidence>
<dbReference type="InterPro" id="IPR031303">
    <property type="entry name" value="C5_meth_CS"/>
</dbReference>
<name>A0A7C0Y8F2_DESA2</name>
<keyword evidence="3 6" id="KW-0949">S-adenosyl-L-methionine</keyword>
<organism evidence="9">
    <name type="scientific">Desulfofervidus auxilii</name>
    <dbReference type="NCBI Taxonomy" id="1621989"/>
    <lineage>
        <taxon>Bacteria</taxon>
        <taxon>Pseudomonadati</taxon>
        <taxon>Thermodesulfobacteriota</taxon>
        <taxon>Candidatus Desulfofervidia</taxon>
        <taxon>Candidatus Desulfofervidales</taxon>
        <taxon>Candidatus Desulfofervidaceae</taxon>
        <taxon>Candidatus Desulfofervidus</taxon>
    </lineage>
</organism>
<dbReference type="PRINTS" id="PR00105">
    <property type="entry name" value="C5METTRFRASE"/>
</dbReference>
<gene>
    <name evidence="9" type="primary">dcm</name>
    <name evidence="9" type="ORF">ENG63_09580</name>
</gene>
<evidence type="ECO:0000256" key="7">
    <source>
        <dbReference type="RuleBase" id="RU000416"/>
    </source>
</evidence>
<dbReference type="GO" id="GO:0003886">
    <property type="term" value="F:DNA (cytosine-5-)-methyltransferase activity"/>
    <property type="evidence" value="ECO:0007669"/>
    <property type="project" value="UniProtKB-EC"/>
</dbReference>
<proteinExistence type="inferred from homology"/>
<dbReference type="NCBIfam" id="TIGR00675">
    <property type="entry name" value="dcm"/>
    <property type="match status" value="1"/>
</dbReference>
<dbReference type="Pfam" id="PF00145">
    <property type="entry name" value="DNA_methylase"/>
    <property type="match status" value="2"/>
</dbReference>
<evidence type="ECO:0000256" key="3">
    <source>
        <dbReference type="ARBA" id="ARBA00022691"/>
    </source>
</evidence>
<evidence type="ECO:0000256" key="8">
    <source>
        <dbReference type="RuleBase" id="RU000417"/>
    </source>
</evidence>
<comment type="caution">
    <text evidence="9">The sequence shown here is derived from an EMBL/GenBank/DDBJ whole genome shotgun (WGS) entry which is preliminary data.</text>
</comment>